<dbReference type="InterPro" id="IPR047197">
    <property type="entry name" value="THYN1-like_EVE"/>
</dbReference>
<dbReference type="FunFam" id="3.10.590.10:FF:000003">
    <property type="entry name" value="Thymocyte nuclear protein 1"/>
    <property type="match status" value="1"/>
</dbReference>
<reference evidence="4" key="2">
    <citation type="journal article" date="2021" name="Microbiome">
        <title>Successional dynamics and alternative stable states in a saline activated sludge microbial community over 9 years.</title>
        <authorList>
            <person name="Wang Y."/>
            <person name="Ye J."/>
            <person name="Ju F."/>
            <person name="Liu L."/>
            <person name="Boyd J.A."/>
            <person name="Deng Y."/>
            <person name="Parks D.H."/>
            <person name="Jiang X."/>
            <person name="Yin X."/>
            <person name="Woodcroft B.J."/>
            <person name="Tyson G.W."/>
            <person name="Hugenholtz P."/>
            <person name="Polz M.F."/>
            <person name="Zhang T."/>
        </authorList>
    </citation>
    <scope>NUCLEOTIDE SEQUENCE</scope>
    <source>
        <strain evidence="4">HKST-UBA02</strain>
    </source>
</reference>
<dbReference type="Gene3D" id="3.10.590.10">
    <property type="entry name" value="ph1033 like domains"/>
    <property type="match status" value="1"/>
</dbReference>
<gene>
    <name evidence="4" type="ORF">KDA27_16260</name>
</gene>
<dbReference type="CDD" id="cd21133">
    <property type="entry name" value="EVE"/>
    <property type="match status" value="1"/>
</dbReference>
<protein>
    <submittedName>
        <fullName evidence="4">EVE domain-containing protein</fullName>
    </submittedName>
</protein>
<dbReference type="SUPFAM" id="SSF88697">
    <property type="entry name" value="PUA domain-like"/>
    <property type="match status" value="1"/>
</dbReference>
<keyword evidence="1" id="KW-0597">Phosphoprotein</keyword>
<feature type="compositionally biased region" description="Basic and acidic residues" evidence="2">
    <location>
        <begin position="169"/>
        <end position="189"/>
    </location>
</feature>
<dbReference type="PANTHER" id="PTHR14087">
    <property type="entry name" value="THYMOCYTE NUCLEAR PROTEIN 1"/>
    <property type="match status" value="1"/>
</dbReference>
<proteinExistence type="predicted"/>
<evidence type="ECO:0000256" key="2">
    <source>
        <dbReference type="SAM" id="MobiDB-lite"/>
    </source>
</evidence>
<dbReference type="InterPro" id="IPR052181">
    <property type="entry name" value="5hmC_binding"/>
</dbReference>
<sequence length="189" mass="21867">MAKRYWLFKSEPDVFSFSDLKQSPDQTTSWEGVRNYQARNLLRDEIKVGDEVLFYHSRQDPMHVAGVCRVVREAYPDRDQFDPKSKYYDPKSKKESPTWVMVDVQYVHEFKRPVTLKELKETPGLEEMMLLRRGARLSIQPVSPAEWKIVTKMGNSKAPDSPNSKGKAAKSETPKTKTTKAKNEGKARR</sequence>
<dbReference type="InterPro" id="IPR002740">
    <property type="entry name" value="EVE_domain"/>
</dbReference>
<evidence type="ECO:0000313" key="4">
    <source>
        <dbReference type="EMBL" id="MCA9757358.1"/>
    </source>
</evidence>
<evidence type="ECO:0000256" key="1">
    <source>
        <dbReference type="ARBA" id="ARBA00022553"/>
    </source>
</evidence>
<feature type="region of interest" description="Disordered" evidence="2">
    <location>
        <begin position="151"/>
        <end position="189"/>
    </location>
</feature>
<dbReference type="PANTHER" id="PTHR14087:SF7">
    <property type="entry name" value="THYMOCYTE NUCLEAR PROTEIN 1"/>
    <property type="match status" value="1"/>
</dbReference>
<feature type="domain" description="EVE" evidence="3">
    <location>
        <begin position="4"/>
        <end position="153"/>
    </location>
</feature>
<comment type="caution">
    <text evidence="4">The sequence shown here is derived from an EMBL/GenBank/DDBJ whole genome shotgun (WGS) entry which is preliminary data.</text>
</comment>
<organism evidence="4 5">
    <name type="scientific">Eiseniibacteriota bacterium</name>
    <dbReference type="NCBI Taxonomy" id="2212470"/>
    <lineage>
        <taxon>Bacteria</taxon>
        <taxon>Candidatus Eiseniibacteriota</taxon>
    </lineage>
</organism>
<dbReference type="InterPro" id="IPR015947">
    <property type="entry name" value="PUA-like_sf"/>
</dbReference>
<evidence type="ECO:0000313" key="5">
    <source>
        <dbReference type="Proteomes" id="UP000739538"/>
    </source>
</evidence>
<accession>A0A956SGF6</accession>
<dbReference type="Pfam" id="PF01878">
    <property type="entry name" value="EVE"/>
    <property type="match status" value="1"/>
</dbReference>
<name>A0A956SGF6_UNCEI</name>
<reference evidence="4" key="1">
    <citation type="submission" date="2020-04" db="EMBL/GenBank/DDBJ databases">
        <authorList>
            <person name="Zhang T."/>
        </authorList>
    </citation>
    <scope>NUCLEOTIDE SEQUENCE</scope>
    <source>
        <strain evidence="4">HKST-UBA02</strain>
    </source>
</reference>
<evidence type="ECO:0000259" key="3">
    <source>
        <dbReference type="Pfam" id="PF01878"/>
    </source>
</evidence>
<dbReference type="EMBL" id="JAGQHS010000095">
    <property type="protein sequence ID" value="MCA9757358.1"/>
    <property type="molecule type" value="Genomic_DNA"/>
</dbReference>
<dbReference type="AlphaFoldDB" id="A0A956SGF6"/>
<dbReference type="Proteomes" id="UP000739538">
    <property type="component" value="Unassembled WGS sequence"/>
</dbReference>